<evidence type="ECO:0000256" key="8">
    <source>
        <dbReference type="PIRSR" id="PIRSR602481-2"/>
    </source>
</evidence>
<protein>
    <submittedName>
        <fullName evidence="9">Fur family ferric uptake regulator</fullName>
    </submittedName>
</protein>
<dbReference type="InterPro" id="IPR002481">
    <property type="entry name" value="FUR"/>
</dbReference>
<dbReference type="PANTHER" id="PTHR33202:SF7">
    <property type="entry name" value="FERRIC UPTAKE REGULATION PROTEIN"/>
    <property type="match status" value="1"/>
</dbReference>
<dbReference type="RefSeq" id="WP_026737098.1">
    <property type="nucleotide sequence ID" value="NZ_AP019822.1"/>
</dbReference>
<feature type="binding site" evidence="7">
    <location>
        <position position="75"/>
    </location>
    <ligand>
        <name>Zn(2+)</name>
        <dbReference type="ChEBI" id="CHEBI:29105"/>
    </ligand>
</feature>
<organism evidence="9 10">
    <name type="scientific">Pseudoleptotrichia goodfellowii</name>
    <dbReference type="NCBI Taxonomy" id="157692"/>
    <lineage>
        <taxon>Bacteria</taxon>
        <taxon>Fusobacteriati</taxon>
        <taxon>Fusobacteriota</taxon>
        <taxon>Fusobacteriia</taxon>
        <taxon>Fusobacteriales</taxon>
        <taxon>Leptotrichiaceae</taxon>
        <taxon>Pseudoleptotrichia</taxon>
    </lineage>
</organism>
<dbReference type="GO" id="GO:0008270">
    <property type="term" value="F:zinc ion binding"/>
    <property type="evidence" value="ECO:0007669"/>
    <property type="project" value="TreeGrafter"/>
</dbReference>
<proteinExistence type="inferred from homology"/>
<evidence type="ECO:0000313" key="10">
    <source>
        <dbReference type="Proteomes" id="UP000321606"/>
    </source>
</evidence>
<name>A0A510J8D5_9FUSO</name>
<comment type="cofactor">
    <cofactor evidence="7">
        <name>Zn(2+)</name>
        <dbReference type="ChEBI" id="CHEBI:29105"/>
    </cofactor>
    <text evidence="7">Binds 1 zinc ion per subunit.</text>
</comment>
<keyword evidence="3 7" id="KW-0862">Zinc</keyword>
<comment type="similarity">
    <text evidence="1">Belongs to the Fur family.</text>
</comment>
<dbReference type="Pfam" id="PF01475">
    <property type="entry name" value="FUR"/>
    <property type="match status" value="1"/>
</dbReference>
<evidence type="ECO:0000256" key="3">
    <source>
        <dbReference type="ARBA" id="ARBA00022833"/>
    </source>
</evidence>
<dbReference type="KEGG" id="lgo:JCM16774_0484"/>
<evidence type="ECO:0000256" key="1">
    <source>
        <dbReference type="ARBA" id="ARBA00007957"/>
    </source>
</evidence>
<dbReference type="AlphaFoldDB" id="A0A510J8D5"/>
<feature type="binding site" evidence="7">
    <location>
        <position position="114"/>
    </location>
    <ligand>
        <name>Zn(2+)</name>
        <dbReference type="ChEBI" id="CHEBI:29105"/>
    </ligand>
</feature>
<feature type="binding site" evidence="8">
    <location>
        <position position="90"/>
    </location>
    <ligand>
        <name>Fe cation</name>
        <dbReference type="ChEBI" id="CHEBI:24875"/>
    </ligand>
</feature>
<keyword evidence="8" id="KW-0408">Iron</keyword>
<evidence type="ECO:0000313" key="9">
    <source>
        <dbReference type="EMBL" id="BBM35559.1"/>
    </source>
</evidence>
<sequence>MKLTKNRQKVLDLIQISDIPVNVKFLKTKVDFDLSTIYRALDFLEKNKLVFSFDFENEKYYFKEENANFFICDTCKHIETVPDFSDSEIEKEKNTLEKKGFSLLSHLSIFKGKCSDCD</sequence>
<feature type="binding site" evidence="8">
    <location>
        <position position="106"/>
    </location>
    <ligand>
        <name>Fe cation</name>
        <dbReference type="ChEBI" id="CHEBI:24875"/>
    </ligand>
</feature>
<dbReference type="GO" id="GO:0045892">
    <property type="term" value="P:negative regulation of DNA-templated transcription"/>
    <property type="evidence" value="ECO:0007669"/>
    <property type="project" value="TreeGrafter"/>
</dbReference>
<accession>A0A510J8D5</accession>
<keyword evidence="6" id="KW-0804">Transcription</keyword>
<dbReference type="SUPFAM" id="SSF46785">
    <property type="entry name" value="Winged helix' DNA-binding domain"/>
    <property type="match status" value="1"/>
</dbReference>
<dbReference type="InterPro" id="IPR036388">
    <property type="entry name" value="WH-like_DNA-bd_sf"/>
</dbReference>
<dbReference type="Gene3D" id="3.30.1490.190">
    <property type="match status" value="1"/>
</dbReference>
<keyword evidence="4" id="KW-0805">Transcription regulation</keyword>
<dbReference type="GO" id="GO:0000976">
    <property type="term" value="F:transcription cis-regulatory region binding"/>
    <property type="evidence" value="ECO:0007669"/>
    <property type="project" value="TreeGrafter"/>
</dbReference>
<evidence type="ECO:0000256" key="4">
    <source>
        <dbReference type="ARBA" id="ARBA00023015"/>
    </source>
</evidence>
<dbReference type="OrthoDB" id="8659436at2"/>
<reference evidence="9 10" key="1">
    <citation type="submission" date="2019-07" db="EMBL/GenBank/DDBJ databases">
        <title>Complete Genome Sequence of Leptotrichia goodfellowii Strain JCM 16774.</title>
        <authorList>
            <person name="Watanabe S."/>
            <person name="Cui L."/>
        </authorList>
    </citation>
    <scope>NUCLEOTIDE SEQUENCE [LARGE SCALE GENOMIC DNA]</scope>
    <source>
        <strain evidence="9 10">JCM16774</strain>
    </source>
</reference>
<evidence type="ECO:0000256" key="7">
    <source>
        <dbReference type="PIRSR" id="PIRSR602481-1"/>
    </source>
</evidence>
<dbReference type="InterPro" id="IPR043135">
    <property type="entry name" value="Fur_C"/>
</dbReference>
<dbReference type="GO" id="GO:1900376">
    <property type="term" value="P:regulation of secondary metabolite biosynthetic process"/>
    <property type="evidence" value="ECO:0007669"/>
    <property type="project" value="TreeGrafter"/>
</dbReference>
<dbReference type="Gene3D" id="1.10.10.10">
    <property type="entry name" value="Winged helix-like DNA-binding domain superfamily/Winged helix DNA-binding domain"/>
    <property type="match status" value="1"/>
</dbReference>
<dbReference type="EMBL" id="AP019822">
    <property type="protein sequence ID" value="BBM35559.1"/>
    <property type="molecule type" value="Genomic_DNA"/>
</dbReference>
<keyword evidence="2" id="KW-0678">Repressor</keyword>
<dbReference type="PANTHER" id="PTHR33202">
    <property type="entry name" value="ZINC UPTAKE REGULATION PROTEIN"/>
    <property type="match status" value="1"/>
</dbReference>
<dbReference type="InterPro" id="IPR036390">
    <property type="entry name" value="WH_DNA-bd_sf"/>
</dbReference>
<keyword evidence="7" id="KW-0479">Metal-binding</keyword>
<dbReference type="Proteomes" id="UP000321606">
    <property type="component" value="Chromosome"/>
</dbReference>
<evidence type="ECO:0000256" key="6">
    <source>
        <dbReference type="ARBA" id="ARBA00023163"/>
    </source>
</evidence>
<gene>
    <name evidence="9" type="ORF">JCM16774_0484</name>
</gene>
<evidence type="ECO:0000256" key="5">
    <source>
        <dbReference type="ARBA" id="ARBA00023125"/>
    </source>
</evidence>
<comment type="cofactor">
    <cofactor evidence="8">
        <name>Mn(2+)</name>
        <dbReference type="ChEBI" id="CHEBI:29035"/>
    </cofactor>
    <cofactor evidence="8">
        <name>Fe(2+)</name>
        <dbReference type="ChEBI" id="CHEBI:29033"/>
    </cofactor>
    <text evidence="8">Binds 1 Mn(2+) or Fe(2+) ion per subunit.</text>
</comment>
<dbReference type="GO" id="GO:0003700">
    <property type="term" value="F:DNA-binding transcription factor activity"/>
    <property type="evidence" value="ECO:0007669"/>
    <property type="project" value="InterPro"/>
</dbReference>
<keyword evidence="5" id="KW-0238">DNA-binding</keyword>
<feature type="binding site" evidence="7">
    <location>
        <position position="72"/>
    </location>
    <ligand>
        <name>Zn(2+)</name>
        <dbReference type="ChEBI" id="CHEBI:29105"/>
    </ligand>
</feature>
<feature type="binding site" evidence="7">
    <location>
        <position position="117"/>
    </location>
    <ligand>
        <name>Zn(2+)</name>
        <dbReference type="ChEBI" id="CHEBI:29105"/>
    </ligand>
</feature>
<evidence type="ECO:0000256" key="2">
    <source>
        <dbReference type="ARBA" id="ARBA00022491"/>
    </source>
</evidence>
<dbReference type="STRING" id="714315.GCA_000516535_00487"/>